<feature type="compositionally biased region" description="Polar residues" evidence="1">
    <location>
        <begin position="1"/>
        <end position="10"/>
    </location>
</feature>
<organism evidence="2 3">
    <name type="scientific">Pleurodeles waltl</name>
    <name type="common">Iberian ribbed newt</name>
    <dbReference type="NCBI Taxonomy" id="8319"/>
    <lineage>
        <taxon>Eukaryota</taxon>
        <taxon>Metazoa</taxon>
        <taxon>Chordata</taxon>
        <taxon>Craniata</taxon>
        <taxon>Vertebrata</taxon>
        <taxon>Euteleostomi</taxon>
        <taxon>Amphibia</taxon>
        <taxon>Batrachia</taxon>
        <taxon>Caudata</taxon>
        <taxon>Salamandroidea</taxon>
        <taxon>Salamandridae</taxon>
        <taxon>Pleurodelinae</taxon>
        <taxon>Pleurodeles</taxon>
    </lineage>
</organism>
<feature type="compositionally biased region" description="Polar residues" evidence="1">
    <location>
        <begin position="111"/>
        <end position="122"/>
    </location>
</feature>
<dbReference type="AlphaFoldDB" id="A0AAV7LJH8"/>
<feature type="non-terminal residue" evidence="2">
    <location>
        <position position="1"/>
    </location>
</feature>
<feature type="region of interest" description="Disordered" evidence="1">
    <location>
        <begin position="1"/>
        <end position="122"/>
    </location>
</feature>
<reference evidence="2" key="1">
    <citation type="journal article" date="2022" name="bioRxiv">
        <title>Sequencing and chromosome-scale assembly of the giantPleurodeles waltlgenome.</title>
        <authorList>
            <person name="Brown T."/>
            <person name="Elewa A."/>
            <person name="Iarovenko S."/>
            <person name="Subramanian E."/>
            <person name="Araus A.J."/>
            <person name="Petzold A."/>
            <person name="Susuki M."/>
            <person name="Suzuki K.-i.T."/>
            <person name="Hayashi T."/>
            <person name="Toyoda A."/>
            <person name="Oliveira C."/>
            <person name="Osipova E."/>
            <person name="Leigh N.D."/>
            <person name="Simon A."/>
            <person name="Yun M.H."/>
        </authorList>
    </citation>
    <scope>NUCLEOTIDE SEQUENCE</scope>
    <source>
        <strain evidence="2">20211129_DDA</strain>
        <tissue evidence="2">Liver</tissue>
    </source>
</reference>
<comment type="caution">
    <text evidence="2">The sequence shown here is derived from an EMBL/GenBank/DDBJ whole genome shotgun (WGS) entry which is preliminary data.</text>
</comment>
<evidence type="ECO:0000256" key="1">
    <source>
        <dbReference type="SAM" id="MobiDB-lite"/>
    </source>
</evidence>
<evidence type="ECO:0000313" key="2">
    <source>
        <dbReference type="EMBL" id="KAJ1091776.1"/>
    </source>
</evidence>
<gene>
    <name evidence="2" type="ORF">NDU88_004891</name>
</gene>
<evidence type="ECO:0000313" key="3">
    <source>
        <dbReference type="Proteomes" id="UP001066276"/>
    </source>
</evidence>
<keyword evidence="3" id="KW-1185">Reference proteome</keyword>
<feature type="non-terminal residue" evidence="2">
    <location>
        <position position="122"/>
    </location>
</feature>
<feature type="compositionally biased region" description="Basic residues" evidence="1">
    <location>
        <begin position="38"/>
        <end position="47"/>
    </location>
</feature>
<name>A0AAV7LJH8_PLEWA</name>
<protein>
    <submittedName>
        <fullName evidence="2">Uncharacterized protein</fullName>
    </submittedName>
</protein>
<dbReference type="Proteomes" id="UP001066276">
    <property type="component" value="Chromosome 11"/>
</dbReference>
<dbReference type="EMBL" id="JANPWB010000015">
    <property type="protein sequence ID" value="KAJ1091776.1"/>
    <property type="molecule type" value="Genomic_DNA"/>
</dbReference>
<sequence>HLSQSATAPTKKSAAGTKVPLSVMAVTPSKYTPPPQKGRTRVAKPKGQRMGSVEAPPRPGGKVTSHMSKAKRARHKRVHPLHYHQRKPRIPLHHQRKPRSPLHQQRARSPLHQQRQPRSSLH</sequence>
<accession>A0AAV7LJH8</accession>
<proteinExistence type="predicted"/>
<feature type="compositionally biased region" description="Basic residues" evidence="1">
    <location>
        <begin position="68"/>
        <end position="100"/>
    </location>
</feature>